<dbReference type="PANTHER" id="PTHR10264">
    <property type="entry name" value="BAND 7 PROTEIN-RELATED"/>
    <property type="match status" value="1"/>
</dbReference>
<name>A0ABM8HET5_9MICO</name>
<dbReference type="InterPro" id="IPR043202">
    <property type="entry name" value="Band-7_stomatin-like"/>
</dbReference>
<gene>
    <name evidence="3" type="ORF">GCM10025872_31770</name>
</gene>
<dbReference type="RefSeq" id="WP_289231488.1">
    <property type="nucleotide sequence ID" value="NZ_AP027735.1"/>
</dbReference>
<dbReference type="SUPFAM" id="SSF117892">
    <property type="entry name" value="Band 7/SPFH domain"/>
    <property type="match status" value="1"/>
</dbReference>
<feature type="domain" description="Band 7" evidence="2">
    <location>
        <begin position="2"/>
        <end position="159"/>
    </location>
</feature>
<dbReference type="InterPro" id="IPR036013">
    <property type="entry name" value="Band_7/SPFH_dom_sf"/>
</dbReference>
<evidence type="ECO:0000259" key="2">
    <source>
        <dbReference type="SMART" id="SM00244"/>
    </source>
</evidence>
<comment type="similarity">
    <text evidence="1">Belongs to the band 7/mec-2 family.</text>
</comment>
<dbReference type="InterPro" id="IPR001972">
    <property type="entry name" value="Stomatin_HflK_fam"/>
</dbReference>
<proteinExistence type="inferred from homology"/>
<dbReference type="EMBL" id="AP027735">
    <property type="protein sequence ID" value="BDZ59520.1"/>
    <property type="molecule type" value="Genomic_DNA"/>
</dbReference>
<dbReference type="PRINTS" id="PR00721">
    <property type="entry name" value="STOMATIN"/>
</dbReference>
<dbReference type="InterPro" id="IPR001107">
    <property type="entry name" value="Band_7"/>
</dbReference>
<sequence length="221" mass="23451">MSLFHITVPPRQCALAYKHGRLLKVLTAGRHPRTFGADYVWVDLRESLLPIASQEVATADGLVVKVSAVVRFAVVDPVAYVELTADPTGVVYLAAQVAIRDAVAQRDLEQIATRAALPGDALTEAVDTATRAVGVGVLEVVVKDVVVPAEVRRAATELVTARQRGAALLEQARAETAALRSLANGAKLLDAHPALAQLRMVQSVPQGSQVVVRVGDTGREE</sequence>
<reference evidence="3" key="2">
    <citation type="submission" date="2023-02" db="EMBL/GenBank/DDBJ databases">
        <authorList>
            <person name="Sun Q."/>
            <person name="Mori K."/>
        </authorList>
    </citation>
    <scope>NUCLEOTIDE SEQUENCE</scope>
    <source>
        <strain evidence="3">NBRC 110608</strain>
    </source>
</reference>
<dbReference type="Pfam" id="PF01145">
    <property type="entry name" value="Band_7"/>
    <property type="match status" value="1"/>
</dbReference>
<organism evidence="3">
    <name type="scientific">Barrientosiimonas endolithica</name>
    <dbReference type="NCBI Taxonomy" id="1535208"/>
    <lineage>
        <taxon>Bacteria</taxon>
        <taxon>Bacillati</taxon>
        <taxon>Actinomycetota</taxon>
        <taxon>Actinomycetes</taxon>
        <taxon>Micrococcales</taxon>
        <taxon>Dermacoccaceae</taxon>
        <taxon>Barrientosiimonas</taxon>
    </lineage>
</organism>
<reference evidence="3" key="1">
    <citation type="journal article" date="2014" name="Int. J. Syst. Evol. Microbiol.">
        <title>Complete genome of a new Firmicutes species belonging to the dominant human colonic microbiota ('Ruminococcus bicirculans') reveals two chromosomes and a selective capacity to utilize plant glucans.</title>
        <authorList>
            <consortium name="NISC Comparative Sequencing Program"/>
            <person name="Wegmann U."/>
            <person name="Louis P."/>
            <person name="Goesmann A."/>
            <person name="Henrissat B."/>
            <person name="Duncan S.H."/>
            <person name="Flint H.J."/>
        </authorList>
    </citation>
    <scope>NUCLEOTIDE SEQUENCE</scope>
    <source>
        <strain evidence="3">NBRC 110608</strain>
    </source>
</reference>
<evidence type="ECO:0000256" key="1">
    <source>
        <dbReference type="ARBA" id="ARBA00008164"/>
    </source>
</evidence>
<accession>A0ABM8HET5</accession>
<protein>
    <recommendedName>
        <fullName evidence="2">Band 7 domain-containing protein</fullName>
    </recommendedName>
</protein>
<dbReference type="Gene3D" id="3.30.479.30">
    <property type="entry name" value="Band 7 domain"/>
    <property type="match status" value="1"/>
</dbReference>
<dbReference type="PANTHER" id="PTHR10264:SF83">
    <property type="entry name" value="BLL5629 PROTEIN"/>
    <property type="match status" value="1"/>
</dbReference>
<evidence type="ECO:0000313" key="3">
    <source>
        <dbReference type="EMBL" id="BDZ59520.1"/>
    </source>
</evidence>
<dbReference type="SMART" id="SM00244">
    <property type="entry name" value="PHB"/>
    <property type="match status" value="1"/>
</dbReference>